<keyword evidence="6 10" id="KW-1133">Transmembrane helix</keyword>
<evidence type="ECO:0000256" key="6">
    <source>
        <dbReference type="ARBA" id="ARBA00022989"/>
    </source>
</evidence>
<evidence type="ECO:0000256" key="8">
    <source>
        <dbReference type="ARBA" id="ARBA00037956"/>
    </source>
</evidence>
<keyword evidence="3" id="KW-0150">Chloroplast</keyword>
<comment type="subcellular location">
    <subcellularLocation>
        <location evidence="1">Membrane</location>
        <topology evidence="1">Multi-pass membrane protein</topology>
    </subcellularLocation>
    <subcellularLocation>
        <location evidence="2">Plastid</location>
        <location evidence="2">Chloroplast</location>
    </subcellularLocation>
</comment>
<dbReference type="AlphaFoldDB" id="A0A2R6WZ51"/>
<evidence type="ECO:0000256" key="10">
    <source>
        <dbReference type="SAM" id="Phobius"/>
    </source>
</evidence>
<dbReference type="Gramene" id="Mp6g14520.1">
    <property type="protein sequence ID" value="Mp6g14520.1.cds"/>
    <property type="gene ID" value="Mp6g14520"/>
</dbReference>
<dbReference type="PANTHER" id="PTHR14154">
    <property type="entry name" value="UPF0041 BRAIN PROTEIN 44-RELATED"/>
    <property type="match status" value="1"/>
</dbReference>
<dbReference type="GO" id="GO:0009507">
    <property type="term" value="C:chloroplast"/>
    <property type="evidence" value="ECO:0007669"/>
    <property type="project" value="UniProtKB-SubCell"/>
</dbReference>
<feature type="region of interest" description="Disordered" evidence="9">
    <location>
        <begin position="51"/>
        <end position="89"/>
    </location>
</feature>
<sequence>MAAVAAMMASTGTSHALRMRPASFALSTASRCPALSTRRFVQIRCMAEPEKAPDAPASVTPPASPSASSPTPAASTVTPIASKPNVTSKPKQVSTKFEDIFAFSGPAPELINGRLAMLGFVGALAVELGTGISFTDQLQNGGLGLGAFVAVLFTAASLIPMFQGVTAESKSKSFWSSQAEKVNGRLAMVGLVALAITEFVNGSPLV</sequence>
<comment type="similarity">
    <text evidence="8">Belongs to the ELIP/psbS family.</text>
</comment>
<evidence type="ECO:0000313" key="12">
    <source>
        <dbReference type="Proteomes" id="UP000244005"/>
    </source>
</evidence>
<evidence type="ECO:0000256" key="3">
    <source>
        <dbReference type="ARBA" id="ARBA00022528"/>
    </source>
</evidence>
<evidence type="ECO:0000256" key="9">
    <source>
        <dbReference type="SAM" id="MobiDB-lite"/>
    </source>
</evidence>
<keyword evidence="5 10" id="KW-0812">Transmembrane</keyword>
<dbReference type="Pfam" id="PF00504">
    <property type="entry name" value="Chloroa_b-bind"/>
    <property type="match status" value="1"/>
</dbReference>
<dbReference type="EMBL" id="KZ772719">
    <property type="protein sequence ID" value="PTQ39134.1"/>
    <property type="molecule type" value="Genomic_DNA"/>
</dbReference>
<feature type="transmembrane region" description="Helical" evidence="10">
    <location>
        <begin position="115"/>
        <end position="135"/>
    </location>
</feature>
<evidence type="ECO:0000256" key="7">
    <source>
        <dbReference type="ARBA" id="ARBA00023136"/>
    </source>
</evidence>
<evidence type="ECO:0000313" key="11">
    <source>
        <dbReference type="EMBL" id="PTQ39134.1"/>
    </source>
</evidence>
<evidence type="ECO:0000256" key="2">
    <source>
        <dbReference type="ARBA" id="ARBA00004229"/>
    </source>
</evidence>
<accession>A0A2R6WZ51</accession>
<dbReference type="GO" id="GO:0016020">
    <property type="term" value="C:membrane"/>
    <property type="evidence" value="ECO:0007669"/>
    <property type="project" value="UniProtKB-SubCell"/>
</dbReference>
<name>A0A2R6WZ51_MARPO</name>
<dbReference type="OrthoDB" id="513190at2759"/>
<proteinExistence type="inferred from homology"/>
<gene>
    <name evidence="11" type="ORF">MARPO_0047s0106</name>
</gene>
<feature type="transmembrane region" description="Helical" evidence="10">
    <location>
        <begin position="141"/>
        <end position="162"/>
    </location>
</feature>
<dbReference type="Gene3D" id="1.10.3460.10">
    <property type="entry name" value="Chlorophyll a/b binding protein domain"/>
    <property type="match status" value="1"/>
</dbReference>
<dbReference type="Proteomes" id="UP000244005">
    <property type="component" value="Unassembled WGS sequence"/>
</dbReference>
<evidence type="ECO:0000256" key="5">
    <source>
        <dbReference type="ARBA" id="ARBA00022692"/>
    </source>
</evidence>
<feature type="compositionally biased region" description="Low complexity" evidence="9">
    <location>
        <begin position="55"/>
        <end position="82"/>
    </location>
</feature>
<dbReference type="OMA" id="NNTHLTM"/>
<keyword evidence="4" id="KW-0934">Plastid</keyword>
<dbReference type="InterPro" id="IPR022796">
    <property type="entry name" value="Chloroa_b-bind"/>
</dbReference>
<evidence type="ECO:0000256" key="1">
    <source>
        <dbReference type="ARBA" id="ARBA00004141"/>
    </source>
</evidence>
<organism evidence="11 12">
    <name type="scientific">Marchantia polymorpha</name>
    <name type="common">Common liverwort</name>
    <name type="synonym">Marchantia aquatica</name>
    <dbReference type="NCBI Taxonomy" id="3197"/>
    <lineage>
        <taxon>Eukaryota</taxon>
        <taxon>Viridiplantae</taxon>
        <taxon>Streptophyta</taxon>
        <taxon>Embryophyta</taxon>
        <taxon>Marchantiophyta</taxon>
        <taxon>Marchantiopsida</taxon>
        <taxon>Marchantiidae</taxon>
        <taxon>Marchantiales</taxon>
        <taxon>Marchantiaceae</taxon>
        <taxon>Marchantia</taxon>
    </lineage>
</organism>
<evidence type="ECO:0000256" key="4">
    <source>
        <dbReference type="ARBA" id="ARBA00022640"/>
    </source>
</evidence>
<reference evidence="12" key="1">
    <citation type="journal article" date="2017" name="Cell">
        <title>Insights into land plant evolution garnered from the Marchantia polymorpha genome.</title>
        <authorList>
            <person name="Bowman J.L."/>
            <person name="Kohchi T."/>
            <person name="Yamato K.T."/>
            <person name="Jenkins J."/>
            <person name="Shu S."/>
            <person name="Ishizaki K."/>
            <person name="Yamaoka S."/>
            <person name="Nishihama R."/>
            <person name="Nakamura Y."/>
            <person name="Berger F."/>
            <person name="Adam C."/>
            <person name="Aki S.S."/>
            <person name="Althoff F."/>
            <person name="Araki T."/>
            <person name="Arteaga-Vazquez M.A."/>
            <person name="Balasubrmanian S."/>
            <person name="Barry K."/>
            <person name="Bauer D."/>
            <person name="Boehm C.R."/>
            <person name="Briginshaw L."/>
            <person name="Caballero-Perez J."/>
            <person name="Catarino B."/>
            <person name="Chen F."/>
            <person name="Chiyoda S."/>
            <person name="Chovatia M."/>
            <person name="Davies K.M."/>
            <person name="Delmans M."/>
            <person name="Demura T."/>
            <person name="Dierschke T."/>
            <person name="Dolan L."/>
            <person name="Dorantes-Acosta A.E."/>
            <person name="Eklund D.M."/>
            <person name="Florent S.N."/>
            <person name="Flores-Sandoval E."/>
            <person name="Fujiyama A."/>
            <person name="Fukuzawa H."/>
            <person name="Galik B."/>
            <person name="Grimanelli D."/>
            <person name="Grimwood J."/>
            <person name="Grossniklaus U."/>
            <person name="Hamada T."/>
            <person name="Haseloff J."/>
            <person name="Hetherington A.J."/>
            <person name="Higo A."/>
            <person name="Hirakawa Y."/>
            <person name="Hundley H.N."/>
            <person name="Ikeda Y."/>
            <person name="Inoue K."/>
            <person name="Inoue S.I."/>
            <person name="Ishida S."/>
            <person name="Jia Q."/>
            <person name="Kakita M."/>
            <person name="Kanazawa T."/>
            <person name="Kawai Y."/>
            <person name="Kawashima T."/>
            <person name="Kennedy M."/>
            <person name="Kinose K."/>
            <person name="Kinoshita T."/>
            <person name="Kohara Y."/>
            <person name="Koide E."/>
            <person name="Komatsu K."/>
            <person name="Kopischke S."/>
            <person name="Kubo M."/>
            <person name="Kyozuka J."/>
            <person name="Lagercrantz U."/>
            <person name="Lin S.S."/>
            <person name="Lindquist E."/>
            <person name="Lipzen A.M."/>
            <person name="Lu C.W."/>
            <person name="De Luna E."/>
            <person name="Martienssen R.A."/>
            <person name="Minamino N."/>
            <person name="Mizutani M."/>
            <person name="Mizutani M."/>
            <person name="Mochizuki N."/>
            <person name="Monte I."/>
            <person name="Mosher R."/>
            <person name="Nagasaki H."/>
            <person name="Nakagami H."/>
            <person name="Naramoto S."/>
            <person name="Nishitani K."/>
            <person name="Ohtani M."/>
            <person name="Okamoto T."/>
            <person name="Okumura M."/>
            <person name="Phillips J."/>
            <person name="Pollak B."/>
            <person name="Reinders A."/>
            <person name="Rovekamp M."/>
            <person name="Sano R."/>
            <person name="Sawa S."/>
            <person name="Schmid M.W."/>
            <person name="Shirakawa M."/>
            <person name="Solano R."/>
            <person name="Spunde A."/>
            <person name="Suetsugu N."/>
            <person name="Sugano S."/>
            <person name="Sugiyama A."/>
            <person name="Sun R."/>
            <person name="Suzuki Y."/>
            <person name="Takenaka M."/>
            <person name="Takezawa D."/>
            <person name="Tomogane H."/>
            <person name="Tsuzuki M."/>
            <person name="Ueda T."/>
            <person name="Umeda M."/>
            <person name="Ward J.M."/>
            <person name="Watanabe Y."/>
            <person name="Yazaki K."/>
            <person name="Yokoyama R."/>
            <person name="Yoshitake Y."/>
            <person name="Yotsui I."/>
            <person name="Zachgo S."/>
            <person name="Schmutz J."/>
        </authorList>
    </citation>
    <scope>NUCLEOTIDE SEQUENCE [LARGE SCALE GENOMIC DNA]</scope>
    <source>
        <strain evidence="12">Tak-1</strain>
    </source>
</reference>
<keyword evidence="7 10" id="KW-0472">Membrane</keyword>
<keyword evidence="12" id="KW-1185">Reference proteome</keyword>
<dbReference type="SUPFAM" id="SSF103511">
    <property type="entry name" value="Chlorophyll a-b binding protein"/>
    <property type="match status" value="1"/>
</dbReference>
<protein>
    <submittedName>
        <fullName evidence="11">Uncharacterized protein</fullName>
    </submittedName>
</protein>